<proteinExistence type="inferred from homology"/>
<evidence type="ECO:0000256" key="10">
    <source>
        <dbReference type="SAM" id="MobiDB-lite"/>
    </source>
</evidence>
<dbReference type="GO" id="GO:0050775">
    <property type="term" value="P:positive regulation of dendrite morphogenesis"/>
    <property type="evidence" value="ECO:0007669"/>
    <property type="project" value="TreeGrafter"/>
</dbReference>
<evidence type="ECO:0000256" key="9">
    <source>
        <dbReference type="ARBA" id="ARBA00023242"/>
    </source>
</evidence>
<dbReference type="GO" id="GO:0003713">
    <property type="term" value="F:transcription coactivator activity"/>
    <property type="evidence" value="ECO:0007669"/>
    <property type="project" value="TreeGrafter"/>
</dbReference>
<keyword evidence="7" id="KW-0010">Activator</keyword>
<dbReference type="EMBL" id="JBBHLL010000125">
    <property type="protein sequence ID" value="KAK7814260.1"/>
    <property type="molecule type" value="Genomic_DNA"/>
</dbReference>
<comment type="caution">
    <text evidence="12">The sequence shown here is derived from an EMBL/GenBank/DDBJ whole genome shotgun (WGS) entry which is preliminary data.</text>
</comment>
<organism evidence="12 13">
    <name type="scientific">Myodes glareolus</name>
    <name type="common">Bank vole</name>
    <name type="synonym">Clethrionomys glareolus</name>
    <dbReference type="NCBI Taxonomy" id="447135"/>
    <lineage>
        <taxon>Eukaryota</taxon>
        <taxon>Metazoa</taxon>
        <taxon>Chordata</taxon>
        <taxon>Craniata</taxon>
        <taxon>Vertebrata</taxon>
        <taxon>Euteleostomi</taxon>
        <taxon>Mammalia</taxon>
        <taxon>Eutheria</taxon>
        <taxon>Euarchontoglires</taxon>
        <taxon>Glires</taxon>
        <taxon>Rodentia</taxon>
        <taxon>Myomorpha</taxon>
        <taxon>Muroidea</taxon>
        <taxon>Cricetidae</taxon>
        <taxon>Arvicolinae</taxon>
        <taxon>Myodes</taxon>
    </lineage>
</organism>
<dbReference type="GO" id="GO:0006325">
    <property type="term" value="P:chromatin organization"/>
    <property type="evidence" value="ECO:0007669"/>
    <property type="project" value="UniProtKB-KW"/>
</dbReference>
<dbReference type="GO" id="GO:0005654">
    <property type="term" value="C:nucleoplasm"/>
    <property type="evidence" value="ECO:0007669"/>
    <property type="project" value="UniProtKB-ARBA"/>
</dbReference>
<dbReference type="Proteomes" id="UP001488838">
    <property type="component" value="Unassembled WGS sequence"/>
</dbReference>
<keyword evidence="6" id="KW-0805">Transcription regulation</keyword>
<feature type="region of interest" description="Disordered" evidence="10">
    <location>
        <begin position="152"/>
        <end position="251"/>
    </location>
</feature>
<feature type="compositionally biased region" description="Low complexity" evidence="10">
    <location>
        <begin position="420"/>
        <end position="481"/>
    </location>
</feature>
<comment type="subcellular location">
    <subcellularLocation>
        <location evidence="1">Nucleus</location>
    </subcellularLocation>
</comment>
<keyword evidence="4" id="KW-0106">Calcium</keyword>
<dbReference type="InterPro" id="IPR007726">
    <property type="entry name" value="SS18_N"/>
</dbReference>
<dbReference type="PANTHER" id="PTHR23107">
    <property type="entry name" value="SYNOVIAL SARCOMA ASSOCIATED SS18 PROTEIN"/>
    <property type="match status" value="1"/>
</dbReference>
<feature type="compositionally biased region" description="Low complexity" evidence="10">
    <location>
        <begin position="218"/>
        <end position="229"/>
    </location>
</feature>
<evidence type="ECO:0000256" key="8">
    <source>
        <dbReference type="ARBA" id="ARBA00023163"/>
    </source>
</evidence>
<name>A0AAW0IIB5_MYOGA</name>
<evidence type="ECO:0000256" key="3">
    <source>
        <dbReference type="ARBA" id="ARBA00022737"/>
    </source>
</evidence>
<sequence length="514" mass="55509">MSVAFASARPRGKGEVTQQTIQKIFIAFDLGLRDLVKETEEAKQELSYSFRGGSRSCRRCGHGLGALVDGDRNTTSEDPTGSSCPDVNQLLCDWHVPCLPPLQMLDENHHLIQCILDYQSKGKTAECTQYQQILHRNLVYLATIADSNQNMQSLLPAPPTQNMNLGPGALSQSGSSQGLHPQGSLSDAISTGLPPASLMQGQIGNGPNHVSMQQTAQSTLPTTSMSMSGSGHGTGPGYSHSGPTSQSVPMQGQGAISNYVSRTNINMQSNPVSMMHQQAATSHYNSAQGGSQHYQGQAPIAMMGQGGQGSSMMGQRPMAPYRPSQQGSSQQYLGQEEYYSEQYSHSQGAAEPMSQQYYPDGHGDYAYQQSSYTEQSYDRSFEDSTQHYYEGGKEHSGDPCCAPVCKHGTGTAVGNSQYSQQQTGYQQGSAQQQTYSQQQYPNQQSYPGQQQGYGPAQGAPSQYSSYQQGQGQQYGSYRASQTGPSAQQQRPYGYEQASFLDVSGSAVYQESSEA</sequence>
<keyword evidence="9" id="KW-0539">Nucleus</keyword>
<keyword evidence="5" id="KW-0156">Chromatin regulator</keyword>
<evidence type="ECO:0000259" key="11">
    <source>
        <dbReference type="Pfam" id="PF05030"/>
    </source>
</evidence>
<evidence type="ECO:0000313" key="12">
    <source>
        <dbReference type="EMBL" id="KAK7814260.1"/>
    </source>
</evidence>
<evidence type="ECO:0000256" key="1">
    <source>
        <dbReference type="ARBA" id="ARBA00004123"/>
    </source>
</evidence>
<dbReference type="Pfam" id="PF05030">
    <property type="entry name" value="SSXT"/>
    <property type="match status" value="1"/>
</dbReference>
<dbReference type="GO" id="GO:0045944">
    <property type="term" value="P:positive regulation of transcription by RNA polymerase II"/>
    <property type="evidence" value="ECO:0007669"/>
    <property type="project" value="TreeGrafter"/>
</dbReference>
<evidence type="ECO:0000256" key="6">
    <source>
        <dbReference type="ARBA" id="ARBA00023015"/>
    </source>
</evidence>
<keyword evidence="8" id="KW-0804">Transcription</keyword>
<feature type="region of interest" description="Disordered" evidence="10">
    <location>
        <begin position="302"/>
        <end position="366"/>
    </location>
</feature>
<evidence type="ECO:0000256" key="4">
    <source>
        <dbReference type="ARBA" id="ARBA00022837"/>
    </source>
</evidence>
<feature type="region of interest" description="Disordered" evidence="10">
    <location>
        <begin position="420"/>
        <end position="497"/>
    </location>
</feature>
<evidence type="ECO:0000256" key="7">
    <source>
        <dbReference type="ARBA" id="ARBA00023159"/>
    </source>
</evidence>
<evidence type="ECO:0000256" key="2">
    <source>
        <dbReference type="ARBA" id="ARBA00007945"/>
    </source>
</evidence>
<dbReference type="AlphaFoldDB" id="A0AAW0IIB5"/>
<evidence type="ECO:0000313" key="13">
    <source>
        <dbReference type="Proteomes" id="UP001488838"/>
    </source>
</evidence>
<comment type="similarity">
    <text evidence="2">Belongs to the SS18 family.</text>
</comment>
<evidence type="ECO:0000256" key="5">
    <source>
        <dbReference type="ARBA" id="ARBA00022853"/>
    </source>
</evidence>
<feature type="compositionally biased region" description="Polar residues" evidence="10">
    <location>
        <begin position="208"/>
        <end position="217"/>
    </location>
</feature>
<gene>
    <name evidence="12" type="ORF">U0070_000576</name>
</gene>
<protein>
    <recommendedName>
        <fullName evidence="11">SS18 N-terminal domain-containing protein</fullName>
    </recommendedName>
</protein>
<reference evidence="12 13" key="1">
    <citation type="journal article" date="2023" name="bioRxiv">
        <title>Conserved and derived expression patterns and positive selection on dental genes reveal complex evolutionary context of ever-growing rodent molars.</title>
        <authorList>
            <person name="Calamari Z.T."/>
            <person name="Song A."/>
            <person name="Cohen E."/>
            <person name="Akter M."/>
            <person name="Roy R.D."/>
            <person name="Hallikas O."/>
            <person name="Christensen M.M."/>
            <person name="Li P."/>
            <person name="Marangoni P."/>
            <person name="Jernvall J."/>
            <person name="Klein O.D."/>
        </authorList>
    </citation>
    <scope>NUCLEOTIDE SEQUENCE [LARGE SCALE GENOMIC DNA]</scope>
    <source>
        <strain evidence="12">V071</strain>
    </source>
</reference>
<accession>A0AAW0IIB5</accession>
<feature type="compositionally biased region" description="Polar residues" evidence="10">
    <location>
        <begin position="341"/>
        <end position="357"/>
    </location>
</feature>
<keyword evidence="3" id="KW-0677">Repeat</keyword>
<feature type="domain" description="SS18 N-terminal" evidence="11">
    <location>
        <begin position="103"/>
        <end position="153"/>
    </location>
</feature>
<feature type="compositionally biased region" description="Low complexity" evidence="10">
    <location>
        <begin position="165"/>
        <end position="186"/>
    </location>
</feature>
<dbReference type="PANTHER" id="PTHR23107:SF21">
    <property type="entry name" value="CALCIUM-RESPONSIVE TRANSACTIVATOR"/>
    <property type="match status" value="1"/>
</dbReference>
<keyword evidence="13" id="KW-1185">Reference proteome</keyword>